<reference evidence="1 2" key="1">
    <citation type="journal article" date="2022" name="New Phytol.">
        <title>Ecological generalism drives hyperdiversity of secondary metabolite gene clusters in xylarialean endophytes.</title>
        <authorList>
            <person name="Franco M.E.E."/>
            <person name="Wisecaver J.H."/>
            <person name="Arnold A.E."/>
            <person name="Ju Y.M."/>
            <person name="Slot J.C."/>
            <person name="Ahrendt S."/>
            <person name="Moore L.P."/>
            <person name="Eastman K.E."/>
            <person name="Scott K."/>
            <person name="Konkel Z."/>
            <person name="Mondo S.J."/>
            <person name="Kuo A."/>
            <person name="Hayes R.D."/>
            <person name="Haridas S."/>
            <person name="Andreopoulos B."/>
            <person name="Riley R."/>
            <person name="LaButti K."/>
            <person name="Pangilinan J."/>
            <person name="Lipzen A."/>
            <person name="Amirebrahimi M."/>
            <person name="Yan J."/>
            <person name="Adam C."/>
            <person name="Keymanesh K."/>
            <person name="Ng V."/>
            <person name="Louie K."/>
            <person name="Northen T."/>
            <person name="Drula E."/>
            <person name="Henrissat B."/>
            <person name="Hsieh H.M."/>
            <person name="Youens-Clark K."/>
            <person name="Lutzoni F."/>
            <person name="Miadlikowska J."/>
            <person name="Eastwood D.C."/>
            <person name="Hamelin R.C."/>
            <person name="Grigoriev I.V."/>
            <person name="U'Ren J.M."/>
        </authorList>
    </citation>
    <scope>NUCLEOTIDE SEQUENCE [LARGE SCALE GENOMIC DNA]</scope>
    <source>
        <strain evidence="1 2">CBS 119005</strain>
    </source>
</reference>
<sequence>MEESCNICNTIWLGLTNTKSRDKINLGSVDEILSSSCSIHKSLFQRYKHSSEYHQRSNVEFSPRSDVEFSPRSESESARIHAISGCDWHPLLVKRSSVSDHPGIGRILDPDWVDINLARQWKDKCLTEHGTKCHNPLKIWKTRPAWLIDVNDKCIVPGQNIEEAFVALSYRFGDHPSYKIDADSWSKLQRDNALEMPWVSTYLSPMIQHAMHVTSIMGERYLWADALCIPHHDRDVSTQQLQLMGAIYGNAIVTIIAMDTDSEEGLPGLRGISRSREMYQEVIPFGKEQVVVRNTYGIQVIPDMLYASRGWTYQEYIHSSRKLFFREKELHWQCSCSIWHEETIFGEEVDMFADNPMSDIPNGFPDLLEMSKMVSTYNEKQFRYNQDALPAMSGLLSVASRTFTGGFLYGLPEMLFDYALGWRYNILEMGELRRRKHSQKQNASQLHPSRLPSWSWIGWQGSVNVWADETVRIMPDWNRIQETFPITEWYTADTPNATVSERRLIRSTWFTNRERYKDPNTPLPPGWTRHEESTKREKVFLSLEGYRGPIFKHEAMPEAEWCYPFPAPDISESTPPAMPEQTAYLFCETRRAYLRAWRTRKPLTSTEKEIVELWDAENGKVGVLHYQNPRQAGHFPYYGEVPLGKRVELVAISEYKACEATWYEENEEYGLPIRSGEYIAVLWVEWKDGVAYRLACGEVEKEAWDKLASERISLVLG</sequence>
<comment type="caution">
    <text evidence="1">The sequence shown here is derived from an EMBL/GenBank/DDBJ whole genome shotgun (WGS) entry which is preliminary data.</text>
</comment>
<proteinExistence type="predicted"/>
<name>A0ACB9Z8I2_9PEZI</name>
<keyword evidence="2" id="KW-1185">Reference proteome</keyword>
<protein>
    <submittedName>
        <fullName evidence="1">Heterokaryon incompatibility protein-domain-containing protein</fullName>
    </submittedName>
</protein>
<dbReference type="EMBL" id="MU393441">
    <property type="protein sequence ID" value="KAI4868075.1"/>
    <property type="molecule type" value="Genomic_DNA"/>
</dbReference>
<evidence type="ECO:0000313" key="1">
    <source>
        <dbReference type="EMBL" id="KAI4868075.1"/>
    </source>
</evidence>
<accession>A0ACB9Z8I2</accession>
<gene>
    <name evidence="1" type="ORF">F4820DRAFT_466844</name>
</gene>
<evidence type="ECO:0000313" key="2">
    <source>
        <dbReference type="Proteomes" id="UP001497700"/>
    </source>
</evidence>
<dbReference type="Proteomes" id="UP001497700">
    <property type="component" value="Unassembled WGS sequence"/>
</dbReference>
<organism evidence="1 2">
    <name type="scientific">Hypoxylon rubiginosum</name>
    <dbReference type="NCBI Taxonomy" id="110542"/>
    <lineage>
        <taxon>Eukaryota</taxon>
        <taxon>Fungi</taxon>
        <taxon>Dikarya</taxon>
        <taxon>Ascomycota</taxon>
        <taxon>Pezizomycotina</taxon>
        <taxon>Sordariomycetes</taxon>
        <taxon>Xylariomycetidae</taxon>
        <taxon>Xylariales</taxon>
        <taxon>Hypoxylaceae</taxon>
        <taxon>Hypoxylon</taxon>
    </lineage>
</organism>